<dbReference type="GO" id="GO:0043024">
    <property type="term" value="F:ribosomal small subunit binding"/>
    <property type="evidence" value="ECO:0007669"/>
    <property type="project" value="TreeGrafter"/>
</dbReference>
<dbReference type="Pfam" id="PF02482">
    <property type="entry name" value="Ribosomal_S30AE"/>
    <property type="match status" value="1"/>
</dbReference>
<accession>E6X090</accession>
<dbReference type="Pfam" id="PF16321">
    <property type="entry name" value="Ribosom_S30AE_C"/>
    <property type="match status" value="1"/>
</dbReference>
<evidence type="ECO:0000256" key="2">
    <source>
        <dbReference type="ARBA" id="ARBA00038695"/>
    </source>
</evidence>
<feature type="coiled-coil region" evidence="4">
    <location>
        <begin position="99"/>
        <end position="126"/>
    </location>
</feature>
<dbReference type="eggNOG" id="COG1544">
    <property type="taxonomic scope" value="Bacteria"/>
</dbReference>
<dbReference type="STRING" id="749222.Nitsa_0409"/>
<dbReference type="InterPro" id="IPR032528">
    <property type="entry name" value="Ribosom_S30AE_C"/>
</dbReference>
<evidence type="ECO:0000256" key="4">
    <source>
        <dbReference type="SAM" id="Coils"/>
    </source>
</evidence>
<dbReference type="InterPro" id="IPR036567">
    <property type="entry name" value="RHF-like"/>
</dbReference>
<dbReference type="GO" id="GO:0045900">
    <property type="term" value="P:negative regulation of translational elongation"/>
    <property type="evidence" value="ECO:0007669"/>
    <property type="project" value="TreeGrafter"/>
</dbReference>
<evidence type="ECO:0000259" key="5">
    <source>
        <dbReference type="Pfam" id="PF16321"/>
    </source>
</evidence>
<evidence type="ECO:0000256" key="3">
    <source>
        <dbReference type="ARBA" id="ARBA00041148"/>
    </source>
</evidence>
<dbReference type="RefSeq" id="WP_013553375.1">
    <property type="nucleotide sequence ID" value="NC_014935.1"/>
</dbReference>
<dbReference type="GO" id="GO:0022627">
    <property type="term" value="C:cytosolic small ribosomal subunit"/>
    <property type="evidence" value="ECO:0007669"/>
    <property type="project" value="TreeGrafter"/>
</dbReference>
<protein>
    <recommendedName>
        <fullName evidence="3">Ribosome hibernation promoting factor</fullName>
    </recommendedName>
</protein>
<name>E6X090_NITSE</name>
<keyword evidence="6" id="KW-0689">Ribosomal protein</keyword>
<dbReference type="Proteomes" id="UP000008633">
    <property type="component" value="Chromosome"/>
</dbReference>
<dbReference type="Gene3D" id="3.30.505.50">
    <property type="entry name" value="Sigma 54 modulation/S30EA ribosomal protein, C-terminal domain"/>
    <property type="match status" value="1"/>
</dbReference>
<dbReference type="InterPro" id="IPR003489">
    <property type="entry name" value="RHF/RaiA"/>
</dbReference>
<keyword evidence="7" id="KW-1185">Reference proteome</keyword>
<dbReference type="SUPFAM" id="SSF69754">
    <property type="entry name" value="Ribosome binding protein Y (YfiA homologue)"/>
    <property type="match status" value="1"/>
</dbReference>
<evidence type="ECO:0000256" key="1">
    <source>
        <dbReference type="ARBA" id="ARBA00022845"/>
    </source>
</evidence>
<sequence length="182" mass="21169">MNKHIAGRHFELTEPIKNYIESAIDSLEKYNLEIISVHCIISGDEKNGKKGYNVEFVVNLKDKNTVVITQRDKDVYAAIDLALERMKKSLRRYADKIKDKSGNLSLRELESEIEEAEEQLDFVNDIDDDIVPMDLELHKPLDFEEARELLASDPKRQFIVFNDNEGRLRVMYKRADGKYGLY</sequence>
<keyword evidence="6" id="KW-0687">Ribonucleoprotein</keyword>
<dbReference type="AlphaFoldDB" id="E6X090"/>
<evidence type="ECO:0000313" key="6">
    <source>
        <dbReference type="EMBL" id="ADV45679.1"/>
    </source>
</evidence>
<evidence type="ECO:0000313" key="7">
    <source>
        <dbReference type="Proteomes" id="UP000008633"/>
    </source>
</evidence>
<dbReference type="KEGG" id="nsa:Nitsa_0409"/>
<dbReference type="Gene3D" id="3.30.160.100">
    <property type="entry name" value="Ribosome hibernation promotion factor-like"/>
    <property type="match status" value="1"/>
</dbReference>
<reference evidence="6" key="1">
    <citation type="journal article" date="2011" name="Stand. Genomic Sci.">
        <title>Complete genome sequence of Nitratifractor salsuginis type strain (E9I37-1).</title>
        <authorList>
            <person name="Anderson I."/>
            <person name="Sikorski J."/>
            <person name="Zeytun A."/>
            <person name="Nolan M."/>
            <person name="Lapidus A."/>
            <person name="Lucas S."/>
            <person name="Hammon N."/>
            <person name="Deshpande S."/>
            <person name="Cheng J.F."/>
            <person name="Tapia R."/>
            <person name="Han C."/>
            <person name="Goodwin L."/>
            <person name="Pitluck S."/>
            <person name="Liolios K."/>
            <person name="Pagani I."/>
            <person name="Ivanova N."/>
            <person name="Huntemann M."/>
            <person name="Mavromatis K."/>
            <person name="Ovchinikova G."/>
            <person name="Pati A."/>
            <person name="Chen A."/>
            <person name="Palaniappan K."/>
            <person name="Land M."/>
            <person name="Hauser L."/>
            <person name="Brambilla E.M."/>
            <person name="Ngatchou-Djao O.D."/>
            <person name="Rohde M."/>
            <person name="Tindall B.J."/>
            <person name="Goker M."/>
            <person name="Detter J.C."/>
            <person name="Woyke T."/>
            <person name="Bristow J."/>
            <person name="Eisen J.A."/>
            <person name="Markowitz V."/>
            <person name="Hugenholtz P."/>
            <person name="Klenk H.P."/>
            <person name="Kyrpides N.C."/>
        </authorList>
    </citation>
    <scope>NUCLEOTIDE SEQUENCE [LARGE SCALE GENOMIC DNA]</scope>
    <source>
        <strain evidence="6">DSM 16511</strain>
    </source>
</reference>
<comment type="subunit">
    <text evidence="2">Associates exclusively with 100S ribosomes, which are dimers of 70S ribosomes.</text>
</comment>
<dbReference type="EMBL" id="CP002452">
    <property type="protein sequence ID" value="ADV45679.1"/>
    <property type="molecule type" value="Genomic_DNA"/>
</dbReference>
<gene>
    <name evidence="6" type="ordered locus">Nitsa_0409</name>
</gene>
<dbReference type="NCBIfam" id="TIGR00741">
    <property type="entry name" value="yfiA"/>
    <property type="match status" value="1"/>
</dbReference>
<dbReference type="OrthoDB" id="9794975at2"/>
<feature type="domain" description="Sigma 54 modulation/S30EA ribosomal protein C-terminal" evidence="5">
    <location>
        <begin position="129"/>
        <end position="181"/>
    </location>
</feature>
<dbReference type="PANTHER" id="PTHR33231:SF1">
    <property type="entry name" value="30S RIBOSOMAL PROTEIN"/>
    <property type="match status" value="1"/>
</dbReference>
<keyword evidence="4" id="KW-0175">Coiled coil</keyword>
<proteinExistence type="predicted"/>
<organism evidence="6 7">
    <name type="scientific">Nitratifractor salsuginis (strain DSM 16511 / JCM 12458 / E9I37-1)</name>
    <dbReference type="NCBI Taxonomy" id="749222"/>
    <lineage>
        <taxon>Bacteria</taxon>
        <taxon>Pseudomonadati</taxon>
        <taxon>Campylobacterota</taxon>
        <taxon>Epsilonproteobacteria</taxon>
        <taxon>Campylobacterales</taxon>
        <taxon>Sulfurovaceae</taxon>
        <taxon>Nitratifractor</taxon>
    </lineage>
</organism>
<dbReference type="HOGENOM" id="CLU_071472_0_3_7"/>
<dbReference type="CDD" id="cd00552">
    <property type="entry name" value="RaiA"/>
    <property type="match status" value="1"/>
</dbReference>
<keyword evidence="1" id="KW-0810">Translation regulation</keyword>
<dbReference type="PANTHER" id="PTHR33231">
    <property type="entry name" value="30S RIBOSOMAL PROTEIN"/>
    <property type="match status" value="1"/>
</dbReference>
<dbReference type="InterPro" id="IPR038416">
    <property type="entry name" value="Ribosom_S30AE_C_sf"/>
</dbReference>
<dbReference type="InterPro" id="IPR050574">
    <property type="entry name" value="HPF/YfiA_ribosome-assoc"/>
</dbReference>